<evidence type="ECO:0000313" key="1">
    <source>
        <dbReference type="EMBL" id="EGU46160.1"/>
    </source>
</evidence>
<dbReference type="AlphaFoldDB" id="F9RZ02"/>
<proteinExistence type="predicted"/>
<protein>
    <submittedName>
        <fullName evidence="1">Uncharacterized protein</fullName>
    </submittedName>
</protein>
<evidence type="ECO:0000313" key="2">
    <source>
        <dbReference type="Proteomes" id="UP000004605"/>
    </source>
</evidence>
<keyword evidence="2" id="KW-1185">Reference proteome</keyword>
<dbReference type="EMBL" id="AFWF01000044">
    <property type="protein sequence ID" value="EGU46160.1"/>
    <property type="molecule type" value="Genomic_DNA"/>
</dbReference>
<comment type="caution">
    <text evidence="1">The sequence shown here is derived from an EMBL/GenBank/DDBJ whole genome shotgun (WGS) entry which is preliminary data.</text>
</comment>
<organism evidence="1 2">
    <name type="scientific">Vibrio ichthyoenteri ATCC 700023</name>
    <dbReference type="NCBI Taxonomy" id="870968"/>
    <lineage>
        <taxon>Bacteria</taxon>
        <taxon>Pseudomonadati</taxon>
        <taxon>Pseudomonadota</taxon>
        <taxon>Gammaproteobacteria</taxon>
        <taxon>Vibrionales</taxon>
        <taxon>Vibrionaceae</taxon>
        <taxon>Vibrio</taxon>
    </lineage>
</organism>
<name>F9RZ02_9VIBR</name>
<accession>F9RZ02</accession>
<gene>
    <name evidence="1" type="ORF">VII00023_15528</name>
</gene>
<sequence>QGSNGAMMIVYRVVFGRKSRFSVEIKGPRSMRDPFGLVQVEFGTSRHALKLGCGFLSSSLKLTL</sequence>
<feature type="non-terminal residue" evidence="1">
    <location>
        <position position="1"/>
    </location>
</feature>
<reference evidence="1 2" key="1">
    <citation type="journal article" date="2012" name="Int. J. Syst. Evol. Microbiol.">
        <title>Vibrio caribbeanicus sp. nov., isolated from the marine sponge Scleritoderma cyanea.</title>
        <authorList>
            <person name="Hoffmann M."/>
            <person name="Monday S.R."/>
            <person name="Allard M.W."/>
            <person name="Strain E.A."/>
            <person name="Whittaker P."/>
            <person name="Naum M."/>
            <person name="McCarthy P.J."/>
            <person name="Lopez J.V."/>
            <person name="Fischer M."/>
            <person name="Brown E.W."/>
        </authorList>
    </citation>
    <scope>NUCLEOTIDE SEQUENCE [LARGE SCALE GENOMIC DNA]</scope>
    <source>
        <strain evidence="1 2">ATCC 700023</strain>
    </source>
</reference>
<dbReference type="Proteomes" id="UP000004605">
    <property type="component" value="Unassembled WGS sequence"/>
</dbReference>